<comment type="caution">
    <text evidence="2">The sequence shown here is derived from an EMBL/GenBank/DDBJ whole genome shotgun (WGS) entry which is preliminary data.</text>
</comment>
<feature type="region of interest" description="Disordered" evidence="1">
    <location>
        <begin position="455"/>
        <end position="508"/>
    </location>
</feature>
<evidence type="ECO:0000313" key="3">
    <source>
        <dbReference type="Proteomes" id="UP000436088"/>
    </source>
</evidence>
<dbReference type="EMBL" id="VEPZ02001019">
    <property type="protein sequence ID" value="KAE8701674.1"/>
    <property type="molecule type" value="Genomic_DNA"/>
</dbReference>
<dbReference type="AlphaFoldDB" id="A0A6A3AB27"/>
<dbReference type="Proteomes" id="UP000436088">
    <property type="component" value="Unassembled WGS sequence"/>
</dbReference>
<proteinExistence type="predicted"/>
<protein>
    <submittedName>
        <fullName evidence="2">Uncharacterized protein</fullName>
    </submittedName>
</protein>
<reference evidence="2" key="1">
    <citation type="submission" date="2019-09" db="EMBL/GenBank/DDBJ databases">
        <title>Draft genome information of white flower Hibiscus syriacus.</title>
        <authorList>
            <person name="Kim Y.-M."/>
        </authorList>
    </citation>
    <scope>NUCLEOTIDE SEQUENCE [LARGE SCALE GENOMIC DNA]</scope>
    <source>
        <strain evidence="2">YM2019G1</strain>
    </source>
</reference>
<feature type="compositionally biased region" description="Low complexity" evidence="1">
    <location>
        <begin position="473"/>
        <end position="483"/>
    </location>
</feature>
<name>A0A6A3AB27_HIBSY</name>
<evidence type="ECO:0000256" key="1">
    <source>
        <dbReference type="SAM" id="MobiDB-lite"/>
    </source>
</evidence>
<keyword evidence="3" id="KW-1185">Reference proteome</keyword>
<gene>
    <name evidence="2" type="ORF">F3Y22_tig00110528pilonHSYRG00378</name>
</gene>
<sequence length="521" mass="58328">MLNYWVKYGFIDINVEHEVDTPDIVDGILLINTGEGNDKGDYTAEGEGGVEVDRDGVEGVDAVVTEADDMSEGVADFSTERVVEDVREGADDGVVARKDVVAASEDEESDSEKDNAYCINIPCLYDGQDDDELQSGREKMKNKEQVVVDTDSKSEITIEPKIHEEAVDGGGNIGVIESVGWTDIDYYDSDDYWSLIGSNDDEQEEAARRIGRYTIYNPYAEKKDKNIFTKGQLSKHVSTACNRLKGSTTTCRDKLHAQGMNLGVLHCHMTHKRPKEPLFHIEPEAHVVQNQFCGSPQEDAMKHVRDVCDSFQQQGVHEDVLKLKLFPYSLKYHARAWLNGLPSGSISQGKNKLMQDVHYCHWDDPYFFKNTKGVLKDEYDEISPGLKGNTNAKLPMILELNKEKSKDKDEHLRRHDIYKCYSARHYTKPEDANPINTVWCLNKIRLHLKTSVGHVETPVSKNTKGPSTPPTEPSSDPDASPTPLRNCTRHSTTSTASATPPPSYKDKRDTPLCCGIAWNSL</sequence>
<organism evidence="2 3">
    <name type="scientific">Hibiscus syriacus</name>
    <name type="common">Rose of Sharon</name>
    <dbReference type="NCBI Taxonomy" id="106335"/>
    <lineage>
        <taxon>Eukaryota</taxon>
        <taxon>Viridiplantae</taxon>
        <taxon>Streptophyta</taxon>
        <taxon>Embryophyta</taxon>
        <taxon>Tracheophyta</taxon>
        <taxon>Spermatophyta</taxon>
        <taxon>Magnoliopsida</taxon>
        <taxon>eudicotyledons</taxon>
        <taxon>Gunneridae</taxon>
        <taxon>Pentapetalae</taxon>
        <taxon>rosids</taxon>
        <taxon>malvids</taxon>
        <taxon>Malvales</taxon>
        <taxon>Malvaceae</taxon>
        <taxon>Malvoideae</taxon>
        <taxon>Hibiscus</taxon>
    </lineage>
</organism>
<evidence type="ECO:0000313" key="2">
    <source>
        <dbReference type="EMBL" id="KAE8701674.1"/>
    </source>
</evidence>
<accession>A0A6A3AB27</accession>